<keyword evidence="2" id="KW-1185">Reference proteome</keyword>
<protein>
    <submittedName>
        <fullName evidence="1">Uncharacterized protein</fullName>
    </submittedName>
</protein>
<evidence type="ECO:0000313" key="1">
    <source>
        <dbReference type="EMBL" id="KAI7840692.1"/>
    </source>
</evidence>
<comment type="caution">
    <text evidence="1">The sequence shown here is derived from an EMBL/GenBank/DDBJ whole genome shotgun (WGS) entry which is preliminary data.</text>
</comment>
<name>A0AAD5DME4_9CHLO</name>
<proteinExistence type="predicted"/>
<sequence length="327" mass="35259">MRQMAPEKRSAEEAAFLEGAQLIAEVQALLPMGYFWRLVPDAVGRQCACCAGGQHGGGPVAPEEDECMQLLADVLARYSDATETIRSDGSGSRKIWAMDRMQLALDQDEPQELVTADDLRVATCIRMSALGTVLTQEVGQLSPAELGSVCSWSRCAAELLDELAPNCPKAMTAAAQLLSTDITGNQQPQDEALLEVLVEAGPEAVQALKRCERNLPDTWTGPLQEVADLASRQLLPSVKAQLDFLCGKGGVRDLLSKQAGANEATHQMRQPAQHKYLCDACGQYSLALRACSACRSARYCRWVGNLSCWVDDVSGSLTTLRFPGLAS</sequence>
<gene>
    <name evidence="1" type="ORF">COHA_005614</name>
</gene>
<dbReference type="Proteomes" id="UP001205105">
    <property type="component" value="Unassembled WGS sequence"/>
</dbReference>
<dbReference type="AlphaFoldDB" id="A0AAD5DME4"/>
<reference evidence="1" key="1">
    <citation type="submission" date="2020-11" db="EMBL/GenBank/DDBJ databases">
        <title>Chlorella ohadii genome sequencing and assembly.</title>
        <authorList>
            <person name="Murik O."/>
            <person name="Treves H."/>
            <person name="Kedem I."/>
            <person name="Shotland Y."/>
            <person name="Kaplan A."/>
        </authorList>
    </citation>
    <scope>NUCLEOTIDE SEQUENCE</scope>
    <source>
        <strain evidence="1">1</strain>
    </source>
</reference>
<accession>A0AAD5DME4</accession>
<evidence type="ECO:0000313" key="2">
    <source>
        <dbReference type="Proteomes" id="UP001205105"/>
    </source>
</evidence>
<organism evidence="1 2">
    <name type="scientific">Chlorella ohadii</name>
    <dbReference type="NCBI Taxonomy" id="2649997"/>
    <lineage>
        <taxon>Eukaryota</taxon>
        <taxon>Viridiplantae</taxon>
        <taxon>Chlorophyta</taxon>
        <taxon>core chlorophytes</taxon>
        <taxon>Trebouxiophyceae</taxon>
        <taxon>Chlorellales</taxon>
        <taxon>Chlorellaceae</taxon>
        <taxon>Chlorella clade</taxon>
        <taxon>Chlorella</taxon>
    </lineage>
</organism>
<dbReference type="EMBL" id="JADXDR010000076">
    <property type="protein sequence ID" value="KAI7840692.1"/>
    <property type="molecule type" value="Genomic_DNA"/>
</dbReference>